<protein>
    <submittedName>
        <fullName evidence="5">Heat shock cognate 70 kDa</fullName>
    </submittedName>
</protein>
<evidence type="ECO:0000256" key="1">
    <source>
        <dbReference type="ARBA" id="ARBA00007381"/>
    </source>
</evidence>
<dbReference type="STRING" id="52904.ENSSMAP00000006898"/>
<dbReference type="Gene3D" id="3.30.30.30">
    <property type="match status" value="1"/>
</dbReference>
<dbReference type="InterPro" id="IPR018181">
    <property type="entry name" value="Heat_shock_70_CS"/>
</dbReference>
<dbReference type="GO" id="GO:0005524">
    <property type="term" value="F:ATP binding"/>
    <property type="evidence" value="ECO:0007669"/>
    <property type="project" value="UniProtKB-KW"/>
</dbReference>
<feature type="region of interest" description="Disordered" evidence="4">
    <location>
        <begin position="367"/>
        <end position="428"/>
    </location>
</feature>
<sequence>MNPTNTVSDAKRLIGRRFEDPVVQSDMKHWPFNIMSDSGRPKVEVEYKGETKTFYPEEISSMVLTKMKEIAEAYLGKSVSNAVVNVPALFNDSQRQATKDAGTISGLNVLRIINEPTAAAIAYGLDKKVGSERNVLIFDLGGGTFDVSILTIEDGIFEVKSTAGDTHLGGEDFDNRMVNHFIAEFKRKFKKDISDNKRAVRRLRTACERAKRTLSSSTQASIEIDSLYEGVDFYTSITRARFEELNADLFRGTLDPVEKSLCYTMTVAYCIAVTNLVPTLSANPAHFQQVYEGERAMTSRLSKEDIERMVNETEAEGPLDQPSNKSINRRLLHAAGQMNKLEHLPANGYVKSDSSVRLSVKFVPRPPESASIFHNENTTEQSVNSPDEKRASERVQRRRSHTKRFRKVRVSKSRKEETLMWKKWPRPR</sequence>
<organism evidence="5 6">
    <name type="scientific">Scophthalmus maximus</name>
    <name type="common">Turbot</name>
    <name type="synonym">Psetta maxima</name>
    <dbReference type="NCBI Taxonomy" id="52904"/>
    <lineage>
        <taxon>Eukaryota</taxon>
        <taxon>Metazoa</taxon>
        <taxon>Chordata</taxon>
        <taxon>Craniata</taxon>
        <taxon>Vertebrata</taxon>
        <taxon>Euteleostomi</taxon>
        <taxon>Actinopterygii</taxon>
        <taxon>Neopterygii</taxon>
        <taxon>Teleostei</taxon>
        <taxon>Neoteleostei</taxon>
        <taxon>Acanthomorphata</taxon>
        <taxon>Carangaria</taxon>
        <taxon>Pleuronectiformes</taxon>
        <taxon>Pleuronectoidei</taxon>
        <taxon>Scophthalmidae</taxon>
        <taxon>Scophthalmus</taxon>
    </lineage>
</organism>
<dbReference type="PROSITE" id="PS00329">
    <property type="entry name" value="HSP70_2"/>
    <property type="match status" value="1"/>
</dbReference>
<dbReference type="Gene3D" id="3.90.640.10">
    <property type="entry name" value="Actin, Chain A, domain 4"/>
    <property type="match status" value="1"/>
</dbReference>
<dbReference type="EMBL" id="CP026246">
    <property type="protein sequence ID" value="AWP00579.1"/>
    <property type="molecule type" value="Genomic_DNA"/>
</dbReference>
<dbReference type="InterPro" id="IPR013126">
    <property type="entry name" value="Hsp_70_fam"/>
</dbReference>
<keyword evidence="6" id="KW-1185">Reference proteome</keyword>
<evidence type="ECO:0000256" key="2">
    <source>
        <dbReference type="ARBA" id="ARBA00022741"/>
    </source>
</evidence>
<dbReference type="GO" id="GO:0140662">
    <property type="term" value="F:ATP-dependent protein folding chaperone"/>
    <property type="evidence" value="ECO:0007669"/>
    <property type="project" value="InterPro"/>
</dbReference>
<keyword evidence="3" id="KW-0067">ATP-binding</keyword>
<feature type="compositionally biased region" description="Basic residues" evidence="4">
    <location>
        <begin position="396"/>
        <end position="412"/>
    </location>
</feature>
<dbReference type="FunFam" id="3.90.640.10:FF:000134">
    <property type="entry name" value="Heat shock cognate 71 kDa protein"/>
    <property type="match status" value="1"/>
</dbReference>
<comment type="similarity">
    <text evidence="1">Belongs to the heat shock protein 70 family.</text>
</comment>
<dbReference type="InterPro" id="IPR043129">
    <property type="entry name" value="ATPase_NBD"/>
</dbReference>
<evidence type="ECO:0000313" key="5">
    <source>
        <dbReference type="EMBL" id="AWP00579.1"/>
    </source>
</evidence>
<evidence type="ECO:0000256" key="3">
    <source>
        <dbReference type="ARBA" id="ARBA00022840"/>
    </source>
</evidence>
<dbReference type="Proteomes" id="UP000246464">
    <property type="component" value="Chromosome 4"/>
</dbReference>
<evidence type="ECO:0000313" key="6">
    <source>
        <dbReference type="Proteomes" id="UP000246464"/>
    </source>
</evidence>
<accession>A0A2U9B9V2</accession>
<dbReference type="SUPFAM" id="SSF53067">
    <property type="entry name" value="Actin-like ATPase domain"/>
    <property type="match status" value="2"/>
</dbReference>
<keyword evidence="2" id="KW-0547">Nucleotide-binding</keyword>
<dbReference type="PANTHER" id="PTHR19375">
    <property type="entry name" value="HEAT SHOCK PROTEIN 70KDA"/>
    <property type="match status" value="1"/>
</dbReference>
<keyword evidence="5" id="KW-0346">Stress response</keyword>
<evidence type="ECO:0000256" key="4">
    <source>
        <dbReference type="SAM" id="MobiDB-lite"/>
    </source>
</evidence>
<dbReference type="FunFam" id="3.30.420.40:FF:000172">
    <property type="entry name" value="Heat shock 70 kDa protein"/>
    <property type="match status" value="1"/>
</dbReference>
<proteinExistence type="inferred from homology"/>
<dbReference type="AlphaFoldDB" id="A0A2U9B9V2"/>
<reference evidence="5 6" key="1">
    <citation type="submission" date="2017-12" db="EMBL/GenBank/DDBJ databases">
        <title>Integrating genomic resources of turbot (Scophthalmus maximus) in depth evaluation of genetic and physical mapping variation across individuals.</title>
        <authorList>
            <person name="Martinez P."/>
        </authorList>
    </citation>
    <scope>NUCLEOTIDE SEQUENCE [LARGE SCALE GENOMIC DNA]</scope>
</reference>
<name>A0A2U9B9V2_SCOMX</name>
<dbReference type="Pfam" id="PF00012">
    <property type="entry name" value="HSP70"/>
    <property type="match status" value="1"/>
</dbReference>
<feature type="compositionally biased region" description="Polar residues" evidence="4">
    <location>
        <begin position="372"/>
        <end position="385"/>
    </location>
</feature>
<dbReference type="Gene3D" id="3.30.420.40">
    <property type="match status" value="2"/>
</dbReference>
<dbReference type="PRINTS" id="PR00301">
    <property type="entry name" value="HEATSHOCK70"/>
</dbReference>
<feature type="compositionally biased region" description="Basic and acidic residues" evidence="4">
    <location>
        <begin position="386"/>
        <end position="395"/>
    </location>
</feature>
<gene>
    <name evidence="5" type="ORF">SMAX5B_004867</name>
</gene>